<evidence type="ECO:0000313" key="2">
    <source>
        <dbReference type="Proteomes" id="UP000034181"/>
    </source>
</evidence>
<gene>
    <name evidence="1" type="ORF">US96_C0055G0008</name>
</gene>
<evidence type="ECO:0000313" key="1">
    <source>
        <dbReference type="EMBL" id="KKQ73709.1"/>
    </source>
</evidence>
<dbReference type="Proteomes" id="UP000034181">
    <property type="component" value="Unassembled WGS sequence"/>
</dbReference>
<name>A0A0G0MJ05_9BACT</name>
<organism evidence="1 2">
    <name type="scientific">Candidatus Woesebacteria bacterium GW2011_GWB1_38_5b</name>
    <dbReference type="NCBI Taxonomy" id="1618569"/>
    <lineage>
        <taxon>Bacteria</taxon>
        <taxon>Candidatus Woeseibacteriota</taxon>
    </lineage>
</organism>
<dbReference type="AlphaFoldDB" id="A0A0G0MJ05"/>
<dbReference type="EMBL" id="LBUZ01000055">
    <property type="protein sequence ID" value="KKQ73709.1"/>
    <property type="molecule type" value="Genomic_DNA"/>
</dbReference>
<proteinExistence type="predicted"/>
<protein>
    <submittedName>
        <fullName evidence="1">Uncharacterized protein</fullName>
    </submittedName>
</protein>
<accession>A0A0G0MJ05</accession>
<comment type="caution">
    <text evidence="1">The sequence shown here is derived from an EMBL/GenBank/DDBJ whole genome shotgun (WGS) entry which is preliminary data.</text>
</comment>
<reference evidence="1 2" key="1">
    <citation type="journal article" date="2015" name="Nature">
        <title>rRNA introns, odd ribosomes, and small enigmatic genomes across a large radiation of phyla.</title>
        <authorList>
            <person name="Brown C.T."/>
            <person name="Hug L.A."/>
            <person name="Thomas B.C."/>
            <person name="Sharon I."/>
            <person name="Castelle C.J."/>
            <person name="Singh A."/>
            <person name="Wilkins M.J."/>
            <person name="Williams K.H."/>
            <person name="Banfield J.F."/>
        </authorList>
    </citation>
    <scope>NUCLEOTIDE SEQUENCE [LARGE SCALE GENOMIC DNA]</scope>
</reference>
<sequence length="205" mass="24119">MKIISKVSQPEFELQFLGSEWYKEFYNSVRNKYERIISNPNLNDWQENFIRKELLWKWRYPLLGCLPLETEWNLIELEADEFENLLVIRETGWEKTFGTGKNLKEVAFAIKENVKDIGSVRFDIIHDIKNNVGKFEFKEKIILIGSSFNNPYTVVEGNHRAVAFELMRIETGQASHIPKQLILGVSNEMSSSPWLNFRHTQPNYS</sequence>